<keyword evidence="4 6" id="KW-0472">Membrane</keyword>
<accession>A0A2A2F7X8</accession>
<dbReference type="RefSeq" id="WP_095617477.1">
    <property type="nucleotide sequence ID" value="NZ_NSKD01000003.1"/>
</dbReference>
<feature type="compositionally biased region" description="Basic residues" evidence="5">
    <location>
        <begin position="73"/>
        <end position="83"/>
    </location>
</feature>
<evidence type="ECO:0000256" key="1">
    <source>
        <dbReference type="ARBA" id="ARBA00022475"/>
    </source>
</evidence>
<evidence type="ECO:0000256" key="6">
    <source>
        <dbReference type="SAM" id="Phobius"/>
    </source>
</evidence>
<dbReference type="AlphaFoldDB" id="A0A2A2F7X8"/>
<organism evidence="8 9">
    <name type="scientific">Halovibrio salipaludis</name>
    <dbReference type="NCBI Taxonomy" id="2032626"/>
    <lineage>
        <taxon>Bacteria</taxon>
        <taxon>Pseudomonadati</taxon>
        <taxon>Pseudomonadota</taxon>
        <taxon>Gammaproteobacteria</taxon>
        <taxon>Oceanospirillales</taxon>
        <taxon>Halomonadaceae</taxon>
        <taxon>Halovibrio</taxon>
    </lineage>
</organism>
<gene>
    <name evidence="8" type="ORF">CK501_09490</name>
</gene>
<dbReference type="Pfam" id="PF06305">
    <property type="entry name" value="LapA_dom"/>
    <property type="match status" value="1"/>
</dbReference>
<proteinExistence type="predicted"/>
<evidence type="ECO:0000256" key="4">
    <source>
        <dbReference type="ARBA" id="ARBA00023136"/>
    </source>
</evidence>
<keyword evidence="3 6" id="KW-1133">Transmembrane helix</keyword>
<evidence type="ECO:0000313" key="9">
    <source>
        <dbReference type="Proteomes" id="UP000218896"/>
    </source>
</evidence>
<keyword evidence="2 6" id="KW-0812">Transmembrane</keyword>
<protein>
    <recommendedName>
        <fullName evidence="7">Lipopolysaccharide assembly protein A domain-containing protein</fullName>
    </recommendedName>
</protein>
<evidence type="ECO:0000259" key="7">
    <source>
        <dbReference type="Pfam" id="PF06305"/>
    </source>
</evidence>
<feature type="region of interest" description="Disordered" evidence="5">
    <location>
        <begin position="73"/>
        <end position="101"/>
    </location>
</feature>
<evidence type="ECO:0000256" key="2">
    <source>
        <dbReference type="ARBA" id="ARBA00022692"/>
    </source>
</evidence>
<evidence type="ECO:0000313" key="8">
    <source>
        <dbReference type="EMBL" id="PAU80643.1"/>
    </source>
</evidence>
<dbReference type="EMBL" id="NSKD01000003">
    <property type="protein sequence ID" value="PAU80643.1"/>
    <property type="molecule type" value="Genomic_DNA"/>
</dbReference>
<feature type="domain" description="Lipopolysaccharide assembly protein A" evidence="7">
    <location>
        <begin position="27"/>
        <end position="87"/>
    </location>
</feature>
<reference evidence="8 9" key="1">
    <citation type="submission" date="2017-08" db="EMBL/GenBank/DDBJ databases">
        <title>Halovibrio sewagensis sp. nov., isolated from wastewater of high salinity.</title>
        <authorList>
            <person name="Dong X."/>
            <person name="Zhang G."/>
        </authorList>
    </citation>
    <scope>NUCLEOTIDE SEQUENCE [LARGE SCALE GENOMIC DNA]</scope>
    <source>
        <strain evidence="8 9">YL5-2</strain>
    </source>
</reference>
<feature type="transmembrane region" description="Helical" evidence="6">
    <location>
        <begin position="44"/>
        <end position="68"/>
    </location>
</feature>
<keyword evidence="9" id="KW-1185">Reference proteome</keyword>
<evidence type="ECO:0000256" key="3">
    <source>
        <dbReference type="ARBA" id="ARBA00022989"/>
    </source>
</evidence>
<dbReference type="Proteomes" id="UP000218896">
    <property type="component" value="Unassembled WGS sequence"/>
</dbReference>
<evidence type="ECO:0000256" key="5">
    <source>
        <dbReference type="SAM" id="MobiDB-lite"/>
    </source>
</evidence>
<feature type="compositionally biased region" description="Basic and acidic residues" evidence="5">
    <location>
        <begin position="84"/>
        <end position="101"/>
    </location>
</feature>
<keyword evidence="1" id="KW-1003">Cell membrane</keyword>
<dbReference type="GO" id="GO:0005886">
    <property type="term" value="C:plasma membrane"/>
    <property type="evidence" value="ECO:0007669"/>
    <property type="project" value="InterPro"/>
</dbReference>
<comment type="caution">
    <text evidence="8">The sequence shown here is derived from an EMBL/GenBank/DDBJ whole genome shotgun (WGS) entry which is preliminary data.</text>
</comment>
<sequence length="101" mass="11096">MARIRRIVLVLLALVLGLAAMLFSFSNRQEVVLDLLLVQTPPISVALVLVLTLIVGALLGAAAMLVPLMRARAGRRRAERKLRKSEQSSRGLQRDPVKSIE</sequence>
<name>A0A2A2F7X8_9GAMM</name>
<dbReference type="InterPro" id="IPR010445">
    <property type="entry name" value="LapA_dom"/>
</dbReference>